<dbReference type="Pfam" id="PF07715">
    <property type="entry name" value="Plug"/>
    <property type="match status" value="1"/>
</dbReference>
<dbReference type="Gene3D" id="2.60.40.1120">
    <property type="entry name" value="Carboxypeptidase-like, regulatory domain"/>
    <property type="match status" value="1"/>
</dbReference>
<dbReference type="SUPFAM" id="SSF49452">
    <property type="entry name" value="Starch-binding domain-like"/>
    <property type="match status" value="1"/>
</dbReference>
<gene>
    <name evidence="2" type="ORF">CKA38_08300</name>
</gene>
<dbReference type="PANTHER" id="PTHR40980">
    <property type="entry name" value="PLUG DOMAIN-CONTAINING PROTEIN"/>
    <property type="match status" value="1"/>
</dbReference>
<dbReference type="InterPro" id="IPR013784">
    <property type="entry name" value="Carb-bd-like_fold"/>
</dbReference>
<protein>
    <recommendedName>
        <fullName evidence="1">TonB-dependent receptor plug domain-containing protein</fullName>
    </recommendedName>
</protein>
<dbReference type="Proteomes" id="UP000244896">
    <property type="component" value="Chromosome"/>
</dbReference>
<name>A0A2U8E2Y3_9BACT</name>
<dbReference type="Pfam" id="PF13620">
    <property type="entry name" value="CarboxypepD_reg"/>
    <property type="match status" value="1"/>
</dbReference>
<dbReference type="Gene3D" id="2.170.130.10">
    <property type="entry name" value="TonB-dependent receptor, plug domain"/>
    <property type="match status" value="1"/>
</dbReference>
<feature type="domain" description="TonB-dependent receptor plug" evidence="1">
    <location>
        <begin position="196"/>
        <end position="303"/>
    </location>
</feature>
<dbReference type="AlphaFoldDB" id="A0A2U8E2Y3"/>
<dbReference type="PANTHER" id="PTHR40980:SF4">
    <property type="entry name" value="TONB-DEPENDENT RECEPTOR-LIKE BETA-BARREL DOMAIN-CONTAINING PROTEIN"/>
    <property type="match status" value="1"/>
</dbReference>
<dbReference type="KEGG" id="elut:CKA38_08300"/>
<sequence>MSPVLFFIIQIKKRLPMHNIFTPFTRVAQHTDKAAPLMSSGIPARWIWQPALRVLKLAAAVVLAGAWITTPAPAQSASAGAIEGAVYNATNSLPVGRAKVSIKGANQETLTDDEGRFYFQNVAASTVELDVSYLGFNTQTASVTVEAGKTTVRDFQITREGLPRRRAEDGEVVMLEKFSVVADQAMSAQAIAMNEQRHAPNIKNVVALEDLGDFGTENIGEYIRFLPGVAIIDDGEEAGRLALGGFPAEMTNVQLDGGDVASTGVGTEMGRTLALQEVPMVNIERVEVTKVPTPDMSATGLGGSMNLVTKSLLGTRRPYLNYSMYMTFNNKEGLSFDGGGKQPIPQVTPKTKKPSFSVSAVVPAGKRLVFSAGASRTWKQRPAEGTPSEIAYWNLQAKEYRDKKSKKISHWPPGNGLKSRKSPFRRIFRLGWR</sequence>
<keyword evidence="3" id="KW-1185">Reference proteome</keyword>
<accession>A0A2U8E2Y3</accession>
<dbReference type="EMBL" id="CP023004">
    <property type="protein sequence ID" value="AWI09239.1"/>
    <property type="molecule type" value="Genomic_DNA"/>
</dbReference>
<evidence type="ECO:0000313" key="3">
    <source>
        <dbReference type="Proteomes" id="UP000244896"/>
    </source>
</evidence>
<reference evidence="2 3" key="1">
    <citation type="journal article" date="2018" name="Syst. Appl. Microbiol.">
        <title>Ereboglobus luteus gen. nov. sp. nov. from cockroach guts, and new insights into the oxygen relationship of the genera Opitutus and Didymococcus (Verrucomicrobia: Opitutaceae).</title>
        <authorList>
            <person name="Tegtmeier D."/>
            <person name="Belitz A."/>
            <person name="Radek R."/>
            <person name="Heimerl T."/>
            <person name="Brune A."/>
        </authorList>
    </citation>
    <scope>NUCLEOTIDE SEQUENCE [LARGE SCALE GENOMIC DNA]</scope>
    <source>
        <strain evidence="2 3">Ho45</strain>
    </source>
</reference>
<dbReference type="InterPro" id="IPR012910">
    <property type="entry name" value="Plug_dom"/>
</dbReference>
<evidence type="ECO:0000313" key="2">
    <source>
        <dbReference type="EMBL" id="AWI09239.1"/>
    </source>
</evidence>
<evidence type="ECO:0000259" key="1">
    <source>
        <dbReference type="Pfam" id="PF07715"/>
    </source>
</evidence>
<dbReference type="InterPro" id="IPR037066">
    <property type="entry name" value="Plug_dom_sf"/>
</dbReference>
<dbReference type="SUPFAM" id="SSF56935">
    <property type="entry name" value="Porins"/>
    <property type="match status" value="1"/>
</dbReference>
<organism evidence="2 3">
    <name type="scientific">Ereboglobus luteus</name>
    <dbReference type="NCBI Taxonomy" id="1796921"/>
    <lineage>
        <taxon>Bacteria</taxon>
        <taxon>Pseudomonadati</taxon>
        <taxon>Verrucomicrobiota</taxon>
        <taxon>Opitutia</taxon>
        <taxon>Opitutales</taxon>
        <taxon>Opitutaceae</taxon>
        <taxon>Ereboglobus</taxon>
    </lineage>
</organism>
<proteinExistence type="predicted"/>
<dbReference type="GO" id="GO:0030246">
    <property type="term" value="F:carbohydrate binding"/>
    <property type="evidence" value="ECO:0007669"/>
    <property type="project" value="InterPro"/>
</dbReference>